<gene>
    <name evidence="2" type="ORF">L3V18_13045</name>
</gene>
<keyword evidence="1" id="KW-0812">Transmembrane</keyword>
<evidence type="ECO:0000256" key="1">
    <source>
        <dbReference type="SAM" id="Phobius"/>
    </source>
</evidence>
<keyword evidence="3" id="KW-1185">Reference proteome</keyword>
<dbReference type="Proteomes" id="UP001430796">
    <property type="component" value="Unassembled WGS sequence"/>
</dbReference>
<comment type="caution">
    <text evidence="2">The sequence shown here is derived from an EMBL/GenBank/DDBJ whole genome shotgun (WGS) entry which is preliminary data.</text>
</comment>
<dbReference type="RefSeq" id="WP_237055575.1">
    <property type="nucleotide sequence ID" value="NZ_JAKJPO010000008.1"/>
</dbReference>
<feature type="transmembrane region" description="Helical" evidence="1">
    <location>
        <begin position="126"/>
        <end position="144"/>
    </location>
</feature>
<feature type="transmembrane region" description="Helical" evidence="1">
    <location>
        <begin position="156"/>
        <end position="174"/>
    </location>
</feature>
<keyword evidence="1" id="KW-1133">Transmembrane helix</keyword>
<evidence type="ECO:0000313" key="2">
    <source>
        <dbReference type="EMBL" id="MCF7222702.1"/>
    </source>
</evidence>
<feature type="transmembrane region" description="Helical" evidence="1">
    <location>
        <begin position="54"/>
        <end position="72"/>
    </location>
</feature>
<keyword evidence="1" id="KW-0472">Membrane</keyword>
<sequence length="216" mass="22627">MGTRLAYWLSWAPVAAAAAFVLTALAGGLAVDGYSHARHPLALLGARGVPGSDTFNLLGWGVPGLLLAMQAVMLRECLPGKGNFVARLGAWSLALSALAFAAQGLWPLDAADLEGVGSRRHALAWMLWWVAYPAAAALLAPALLRQAGQRRAGAWLLLSALAVLACVLSARAGWWPAPGGRLAIAAWFAGHLACGALMRRSPEIAPAQAFWEPPPR</sequence>
<evidence type="ECO:0000313" key="3">
    <source>
        <dbReference type="Proteomes" id="UP001430796"/>
    </source>
</evidence>
<reference evidence="2 3" key="2">
    <citation type="submission" date="2022-01" db="EMBL/GenBank/DDBJ databases">
        <title>Lysobacter chinensis sp. nov., a bacterium isolated from cow dung compost.</title>
        <authorList>
            <person name="Liu Y."/>
        </authorList>
    </citation>
    <scope>NUCLEOTIDE SEQUENCE [LARGE SCALE GENOMIC DNA]</scope>
    <source>
        <strain evidence="2 3">TLK-CK17</strain>
    </source>
</reference>
<protein>
    <submittedName>
        <fullName evidence="2">DUF998 domain-containing protein</fullName>
    </submittedName>
</protein>
<reference evidence="3" key="1">
    <citation type="submission" date="2022-01" db="EMBL/GenBank/DDBJ databases">
        <title>Lysobacter chinensis sp. nov., a bacterium isolated from cow dung compost.</title>
        <authorList>
            <person name="Zhou L.Y."/>
        </authorList>
    </citation>
    <scope>NUCLEOTIDE SEQUENCE [LARGE SCALE GENOMIC DNA]</scope>
    <source>
        <strain evidence="3">TLK-CK17</strain>
    </source>
</reference>
<name>A0ABS9HWF4_9GAMM</name>
<feature type="transmembrane region" description="Helical" evidence="1">
    <location>
        <begin position="84"/>
        <end position="106"/>
    </location>
</feature>
<accession>A0ABS9HWF4</accession>
<proteinExistence type="predicted"/>
<dbReference type="EMBL" id="JAKJPO010000008">
    <property type="protein sequence ID" value="MCF7222702.1"/>
    <property type="molecule type" value="Genomic_DNA"/>
</dbReference>
<organism evidence="2 3">
    <name type="scientific">Marilutibacter chinensis</name>
    <dbReference type="NCBI Taxonomy" id="2912247"/>
    <lineage>
        <taxon>Bacteria</taxon>
        <taxon>Pseudomonadati</taxon>
        <taxon>Pseudomonadota</taxon>
        <taxon>Gammaproteobacteria</taxon>
        <taxon>Lysobacterales</taxon>
        <taxon>Lysobacteraceae</taxon>
        <taxon>Marilutibacter</taxon>
    </lineage>
</organism>